<feature type="domain" description="Peptidase S54 rhomboid" evidence="8">
    <location>
        <begin position="57"/>
        <end position="194"/>
    </location>
</feature>
<dbReference type="GO" id="GO:0006508">
    <property type="term" value="P:proteolysis"/>
    <property type="evidence" value="ECO:0007669"/>
    <property type="project" value="UniProtKB-KW"/>
</dbReference>
<feature type="transmembrane region" description="Helical" evidence="7">
    <location>
        <begin position="66"/>
        <end position="86"/>
    </location>
</feature>
<feature type="transmembrane region" description="Helical" evidence="7">
    <location>
        <begin position="12"/>
        <end position="30"/>
    </location>
</feature>
<name>A0A1C4AM39_9LACO</name>
<dbReference type="RefSeq" id="WP_092462511.1">
    <property type="nucleotide sequence ID" value="NZ_BJEE01000001.1"/>
</dbReference>
<dbReference type="STRING" id="1505725.GA0061074_10627"/>
<protein>
    <submittedName>
        <fullName evidence="9">Rhomboid protease GluP</fullName>
    </submittedName>
</protein>
<evidence type="ECO:0000256" key="4">
    <source>
        <dbReference type="ARBA" id="ARBA00022801"/>
    </source>
</evidence>
<organism evidence="9 10">
    <name type="scientific">Weissella bombi</name>
    <dbReference type="NCBI Taxonomy" id="1505725"/>
    <lineage>
        <taxon>Bacteria</taxon>
        <taxon>Bacillati</taxon>
        <taxon>Bacillota</taxon>
        <taxon>Bacilli</taxon>
        <taxon>Lactobacillales</taxon>
        <taxon>Lactobacillaceae</taxon>
        <taxon>Weissella</taxon>
    </lineage>
</organism>
<evidence type="ECO:0000256" key="5">
    <source>
        <dbReference type="ARBA" id="ARBA00022989"/>
    </source>
</evidence>
<gene>
    <name evidence="9" type="ORF">GA0061074_10627</name>
</gene>
<keyword evidence="10" id="KW-1185">Reference proteome</keyword>
<dbReference type="PANTHER" id="PTHR43731:SF14">
    <property type="entry name" value="PRESENILIN-ASSOCIATED RHOMBOID-LIKE PROTEIN, MITOCHONDRIAL"/>
    <property type="match status" value="1"/>
</dbReference>
<keyword evidence="4" id="KW-0378">Hydrolase</keyword>
<dbReference type="InterPro" id="IPR050925">
    <property type="entry name" value="Rhomboid_protease_S54"/>
</dbReference>
<comment type="similarity">
    <text evidence="2">Belongs to the peptidase S54 family.</text>
</comment>
<reference evidence="10" key="1">
    <citation type="submission" date="2016-08" db="EMBL/GenBank/DDBJ databases">
        <authorList>
            <person name="Varghese N."/>
            <person name="Submissions Spin"/>
        </authorList>
    </citation>
    <scope>NUCLEOTIDE SEQUENCE [LARGE SCALE GENOMIC DNA]</scope>
    <source>
        <strain evidence="10">R-53094</strain>
    </source>
</reference>
<evidence type="ECO:0000313" key="10">
    <source>
        <dbReference type="Proteomes" id="UP000199268"/>
    </source>
</evidence>
<dbReference type="GO" id="GO:0004252">
    <property type="term" value="F:serine-type endopeptidase activity"/>
    <property type="evidence" value="ECO:0007669"/>
    <property type="project" value="InterPro"/>
</dbReference>
<dbReference type="SUPFAM" id="SSF144091">
    <property type="entry name" value="Rhomboid-like"/>
    <property type="match status" value="1"/>
</dbReference>
<proteinExistence type="inferred from homology"/>
<feature type="transmembrane region" description="Helical" evidence="7">
    <location>
        <begin position="155"/>
        <end position="182"/>
    </location>
</feature>
<feature type="transmembrane region" description="Helical" evidence="7">
    <location>
        <begin position="122"/>
        <end position="143"/>
    </location>
</feature>
<evidence type="ECO:0000256" key="3">
    <source>
        <dbReference type="ARBA" id="ARBA00022692"/>
    </source>
</evidence>
<dbReference type="EMBL" id="FMAO01000006">
    <property type="protein sequence ID" value="SCB95655.1"/>
    <property type="molecule type" value="Genomic_DNA"/>
</dbReference>
<evidence type="ECO:0000256" key="6">
    <source>
        <dbReference type="ARBA" id="ARBA00023136"/>
    </source>
</evidence>
<evidence type="ECO:0000259" key="8">
    <source>
        <dbReference type="Pfam" id="PF01694"/>
    </source>
</evidence>
<dbReference type="Pfam" id="PF01694">
    <property type="entry name" value="Rhomboid"/>
    <property type="match status" value="1"/>
</dbReference>
<feature type="transmembrane region" description="Helical" evidence="7">
    <location>
        <begin position="202"/>
        <end position="221"/>
    </location>
</feature>
<dbReference type="PANTHER" id="PTHR43731">
    <property type="entry name" value="RHOMBOID PROTEASE"/>
    <property type="match status" value="1"/>
</dbReference>
<comment type="subcellular location">
    <subcellularLocation>
        <location evidence="1">Membrane</location>
        <topology evidence="1">Multi-pass membrane protein</topology>
    </subcellularLocation>
</comment>
<dbReference type="InterPro" id="IPR022764">
    <property type="entry name" value="Peptidase_S54_rhomboid_dom"/>
</dbReference>
<evidence type="ECO:0000313" key="9">
    <source>
        <dbReference type="EMBL" id="SCB95655.1"/>
    </source>
</evidence>
<dbReference type="Gene3D" id="1.20.1540.10">
    <property type="entry name" value="Rhomboid-like"/>
    <property type="match status" value="1"/>
</dbReference>
<feature type="transmembrane region" description="Helical" evidence="7">
    <location>
        <begin position="98"/>
        <end position="116"/>
    </location>
</feature>
<dbReference type="OrthoDB" id="9813074at2"/>
<feature type="transmembrane region" description="Helical" evidence="7">
    <location>
        <begin position="42"/>
        <end position="60"/>
    </location>
</feature>
<evidence type="ECO:0000256" key="1">
    <source>
        <dbReference type="ARBA" id="ARBA00004141"/>
    </source>
</evidence>
<sequence length="223" mass="24502">MNNFKTAWRQAPVTVSLVIIMVIVYAIEVIISRQIDVLTPVLYKMGALFTPAVILFGQWWRLLAAGFLHVTLMHLVLNMITLYYLGRLLEQYFGSIKFSVSYLLALLTGSLTSLAFGAVNTISAGASGAIFGLFGMIFILGILDKGGYWLEQAKTLMIFLILSLIPVFFGSNIAITAHIGGLVSGFLLTPILLKGHATNKQILVGTLAWVIYIGILVMKIFNR</sequence>
<keyword evidence="3 7" id="KW-0812">Transmembrane</keyword>
<accession>A0A1C4AM39</accession>
<keyword evidence="5 7" id="KW-1133">Transmembrane helix</keyword>
<keyword evidence="6 7" id="KW-0472">Membrane</keyword>
<dbReference type="GO" id="GO:0016020">
    <property type="term" value="C:membrane"/>
    <property type="evidence" value="ECO:0007669"/>
    <property type="project" value="UniProtKB-SubCell"/>
</dbReference>
<evidence type="ECO:0000256" key="2">
    <source>
        <dbReference type="ARBA" id="ARBA00009045"/>
    </source>
</evidence>
<keyword evidence="9" id="KW-0645">Protease</keyword>
<evidence type="ECO:0000256" key="7">
    <source>
        <dbReference type="SAM" id="Phobius"/>
    </source>
</evidence>
<dbReference type="AlphaFoldDB" id="A0A1C4AM39"/>
<dbReference type="InterPro" id="IPR035952">
    <property type="entry name" value="Rhomboid-like_sf"/>
</dbReference>
<dbReference type="Proteomes" id="UP000199268">
    <property type="component" value="Unassembled WGS sequence"/>
</dbReference>